<dbReference type="FunFam" id="1.20.1640.10:FF:000004">
    <property type="entry name" value="Protein translocase subunit SecD"/>
    <property type="match status" value="1"/>
</dbReference>
<evidence type="ECO:0000256" key="8">
    <source>
        <dbReference type="ARBA" id="ARBA00023136"/>
    </source>
</evidence>
<dbReference type="GO" id="GO:0065002">
    <property type="term" value="P:intracellular protein transmembrane transport"/>
    <property type="evidence" value="ECO:0007669"/>
    <property type="project" value="UniProtKB-UniRule"/>
</dbReference>
<comment type="subcellular location">
    <subcellularLocation>
        <location evidence="1 9">Cell membrane</location>
        <topology evidence="1 9">Multi-pass membrane protein</topology>
    </subcellularLocation>
</comment>
<dbReference type="GO" id="GO:0015450">
    <property type="term" value="F:protein-transporting ATPase activity"/>
    <property type="evidence" value="ECO:0007669"/>
    <property type="project" value="InterPro"/>
</dbReference>
<feature type="transmembrane region" description="Helical" evidence="9">
    <location>
        <begin position="761"/>
        <end position="777"/>
    </location>
</feature>
<feature type="domain" description="SecDF P1 head subdomain" evidence="13">
    <location>
        <begin position="288"/>
        <end position="399"/>
    </location>
</feature>
<keyword evidence="3 9" id="KW-1003">Cell membrane</keyword>
<name>A0A1Y6BP81_9BACT</name>
<comment type="function">
    <text evidence="9">Part of the Sec protein translocase complex. Interacts with the SecYEG preprotein conducting channel. SecDF uses the proton motive force (PMF) to complete protein translocation after the ATP-dependent function of SecA.</text>
</comment>
<dbReference type="InterPro" id="IPR022646">
    <property type="entry name" value="SecD/SecF_CS"/>
</dbReference>
<protein>
    <recommendedName>
        <fullName evidence="9 10">Multifunctional fusion protein</fullName>
    </recommendedName>
    <domain>
        <recommendedName>
            <fullName evidence="9">Protein translocase subunit SecD</fullName>
        </recommendedName>
    </domain>
    <domain>
        <recommendedName>
            <fullName evidence="10">Protein-export membrane protein SecF</fullName>
        </recommendedName>
    </domain>
</protein>
<evidence type="ECO:0000256" key="6">
    <source>
        <dbReference type="ARBA" id="ARBA00022989"/>
    </source>
</evidence>
<dbReference type="RefSeq" id="WP_132318345.1">
    <property type="nucleotide sequence ID" value="NZ_FWZT01000007.1"/>
</dbReference>
<feature type="domain" description="Protein export membrane protein SecD/SecF C-terminal" evidence="11">
    <location>
        <begin position="402"/>
        <end position="570"/>
    </location>
</feature>
<dbReference type="EMBL" id="FWZT01000007">
    <property type="protein sequence ID" value="SMF22163.1"/>
    <property type="molecule type" value="Genomic_DNA"/>
</dbReference>
<dbReference type="SUPFAM" id="SSF82866">
    <property type="entry name" value="Multidrug efflux transporter AcrB transmembrane domain"/>
    <property type="match status" value="2"/>
</dbReference>
<comment type="subunit">
    <text evidence="9">Forms a complex with SecF. Part of the essential Sec protein translocation apparatus which comprises SecA, SecYEG and auxiliary proteins SecDF. Other proteins may also be involved.</text>
</comment>
<dbReference type="HAMAP" id="MF_01463_B">
    <property type="entry name" value="SecD_B"/>
    <property type="match status" value="1"/>
</dbReference>
<feature type="transmembrane region" description="Helical" evidence="9">
    <location>
        <begin position="474"/>
        <end position="491"/>
    </location>
</feature>
<feature type="domain" description="Protein export membrane protein SecD/SecF C-terminal" evidence="11">
    <location>
        <begin position="713"/>
        <end position="886"/>
    </location>
</feature>
<dbReference type="NCBIfam" id="TIGR01129">
    <property type="entry name" value="secD"/>
    <property type="match status" value="1"/>
</dbReference>
<dbReference type="InterPro" id="IPR048634">
    <property type="entry name" value="SecD_SecF_C"/>
</dbReference>
<feature type="transmembrane region" description="Helical" evidence="9">
    <location>
        <begin position="732"/>
        <end position="749"/>
    </location>
</feature>
<dbReference type="Gene3D" id="1.20.1640.10">
    <property type="entry name" value="Multidrug efflux transporter AcrB transmembrane domain"/>
    <property type="match status" value="2"/>
</dbReference>
<proteinExistence type="inferred from homology"/>
<evidence type="ECO:0000256" key="9">
    <source>
        <dbReference type="HAMAP-Rule" id="MF_01463"/>
    </source>
</evidence>
<evidence type="ECO:0000259" key="11">
    <source>
        <dbReference type="Pfam" id="PF02355"/>
    </source>
</evidence>
<dbReference type="OrthoDB" id="5287731at2"/>
<sequence length="898" mass="98026">MKSIRSRVALIVALTLGAIYYISPTLIYFSQDKDVRNDQEALDQAIPNWLPKKHIKLGLDLQGGVQLVLGVDTEVAIDNKLSRVGTEITRWANEEKKQVKEAFALKGKQTLRVVLEENVSRGEFKGDLAEEFPGLEQVERDGQQIDFKYSEAQLTRIRKAALEQAERVVRNRVDKWGVSEPSINRRADGSVLVQLPGFKDPSRARELLGRTAQLKFKMLDEEFKGFESLVNKLPEGVTFERRGNKRAIALISEDKQAIVDLTKGLVPEGRELLFEETSIAAGKKTRYTGQVLKAATELSGEDVLDANVTYDPNSLDNRPAVSLKFTAVGGKRFADVTGANVGNRMAIVLDNVIVSDPVIQGRIAGGVAQITLGSDKGRQEIQEEAQELSLILRSGALPAPITILEERQVGATLGPELANQGVTSVLVGLVLVLIFMVIYYRRPGMLSSIALVLNGVFLLALMASFGFALTLPGFAGFVLTLGMAVDANVLINERIRQELREGRVAKKAVENGFGKVFWTIIDANVTTLIAAFVLLETNSAGPIKGFSVALILGLLVSMFTSLFVTKALFEFAIDRNLSDKKIRAWLGAPKEGSQVKSSIDFLRFGKMAASIGLAVVVGVFAVGGAKGMNWSVDFAGGTELELLFDKAVDAQNIRSSLEAAGVPSPTLQEVGGQDKHYLVRFESLEGGDNLKASEAVQDIRAKLLADLKDFGPDLQRVDFVGPLIGKELRKQGILSVALAILGVLVYIGLRFDMRFGPGAVYKMLQDVFVILGFYLFFQRSFDLTSVAALLTVVGYSVNDTIVIYDRIRENLTLNPRRKLYENINISLNETLTRTINTSITTIVALIGILLFGTAQIWNFAAAMAIGVLAATLSSTFIATSFILWSEKWRKSRAAAASA</sequence>
<keyword evidence="6 9" id="KW-1133">Transmembrane helix</keyword>
<feature type="transmembrane region" description="Helical" evidence="9">
    <location>
        <begin position="546"/>
        <end position="573"/>
    </location>
</feature>
<keyword evidence="8 9" id="KW-0472">Membrane</keyword>
<comment type="similarity">
    <text evidence="9">Belongs to the SecD/SecF family. SecD subfamily.</text>
</comment>
<evidence type="ECO:0000256" key="1">
    <source>
        <dbReference type="ARBA" id="ARBA00004651"/>
    </source>
</evidence>
<dbReference type="Proteomes" id="UP000192907">
    <property type="component" value="Unassembled WGS sequence"/>
</dbReference>
<evidence type="ECO:0000256" key="5">
    <source>
        <dbReference type="ARBA" id="ARBA00022927"/>
    </source>
</evidence>
<keyword evidence="15" id="KW-1185">Reference proteome</keyword>
<keyword evidence="5 9" id="KW-0653">Protein transport</keyword>
<feature type="transmembrane region" description="Helical" evidence="9">
    <location>
        <begin position="835"/>
        <end position="857"/>
    </location>
</feature>
<dbReference type="Pfam" id="PF21760">
    <property type="entry name" value="SecD_1st"/>
    <property type="match status" value="1"/>
</dbReference>
<evidence type="ECO:0000256" key="2">
    <source>
        <dbReference type="ARBA" id="ARBA00022448"/>
    </source>
</evidence>
<keyword evidence="4 9" id="KW-0812">Transmembrane</keyword>
<evidence type="ECO:0000259" key="12">
    <source>
        <dbReference type="Pfam" id="PF21760"/>
    </source>
</evidence>
<dbReference type="InterPro" id="IPR022813">
    <property type="entry name" value="SecD/SecF_arch_bac"/>
</dbReference>
<dbReference type="InterPro" id="IPR005665">
    <property type="entry name" value="SecF_bac"/>
</dbReference>
<reference evidence="15" key="1">
    <citation type="submission" date="2017-04" db="EMBL/GenBank/DDBJ databases">
        <authorList>
            <person name="Varghese N."/>
            <person name="Submissions S."/>
        </authorList>
    </citation>
    <scope>NUCLEOTIDE SEQUENCE [LARGE SCALE GENOMIC DNA]</scope>
    <source>
        <strain evidence="15">RKEM611</strain>
    </source>
</reference>
<dbReference type="Pfam" id="PF07549">
    <property type="entry name" value="Sec_GG"/>
    <property type="match status" value="2"/>
</dbReference>
<feature type="transmembrane region" description="Helical" evidence="9">
    <location>
        <begin position="512"/>
        <end position="534"/>
    </location>
</feature>
<dbReference type="InterPro" id="IPR022645">
    <property type="entry name" value="SecD/SecF_bac"/>
</dbReference>
<gene>
    <name evidence="9" type="primary">secD</name>
    <name evidence="10" type="synonym">secF</name>
    <name evidence="14" type="ORF">SAMN06296036_107167</name>
</gene>
<evidence type="ECO:0000259" key="13">
    <source>
        <dbReference type="Pfam" id="PF22599"/>
    </source>
</evidence>
<evidence type="ECO:0000313" key="14">
    <source>
        <dbReference type="EMBL" id="SMF22163.1"/>
    </source>
</evidence>
<dbReference type="NCBIfam" id="TIGR00966">
    <property type="entry name" value="transloc_SecF"/>
    <property type="match status" value="1"/>
</dbReference>
<comment type="similarity">
    <text evidence="10">Belongs to the SecD/SecF family. SecF subfamily.</text>
</comment>
<accession>A0A1Y6BP81</accession>
<dbReference type="HAMAP" id="MF_01464_B">
    <property type="entry name" value="SecF_B"/>
    <property type="match status" value="1"/>
</dbReference>
<dbReference type="InterPro" id="IPR054384">
    <property type="entry name" value="SecDF_P1_head"/>
</dbReference>
<dbReference type="InterPro" id="IPR055344">
    <property type="entry name" value="SecD_SecF_C_bact"/>
</dbReference>
<dbReference type="STRING" id="1513793.SAMN06296036_107167"/>
<dbReference type="Gene3D" id="3.30.1360.200">
    <property type="match status" value="1"/>
</dbReference>
<feature type="transmembrane region" description="Helical" evidence="9">
    <location>
        <begin position="449"/>
        <end position="468"/>
    </location>
</feature>
<evidence type="ECO:0000256" key="7">
    <source>
        <dbReference type="ARBA" id="ARBA00023010"/>
    </source>
</evidence>
<dbReference type="PANTHER" id="PTHR30081">
    <property type="entry name" value="PROTEIN-EXPORT MEMBRANE PROTEIN SEC"/>
    <property type="match status" value="1"/>
</dbReference>
<dbReference type="PRINTS" id="PR01755">
    <property type="entry name" value="SECFTRNLCASE"/>
</dbReference>
<evidence type="ECO:0000256" key="10">
    <source>
        <dbReference type="HAMAP-Rule" id="MF_01464"/>
    </source>
</evidence>
<dbReference type="GO" id="GO:0043952">
    <property type="term" value="P:protein transport by the Sec complex"/>
    <property type="evidence" value="ECO:0007669"/>
    <property type="project" value="UniProtKB-UniRule"/>
</dbReference>
<dbReference type="InterPro" id="IPR048631">
    <property type="entry name" value="SecD_1st"/>
</dbReference>
<dbReference type="PANTHER" id="PTHR30081:SF1">
    <property type="entry name" value="PROTEIN TRANSLOCASE SUBUNIT SECD"/>
    <property type="match status" value="1"/>
</dbReference>
<dbReference type="Pfam" id="PF02355">
    <property type="entry name" value="SecD_SecF_C"/>
    <property type="match status" value="2"/>
</dbReference>
<keyword evidence="7 9" id="KW-0811">Translocation</keyword>
<dbReference type="GO" id="GO:0005886">
    <property type="term" value="C:plasma membrane"/>
    <property type="evidence" value="ECO:0007669"/>
    <property type="project" value="UniProtKB-SubCell"/>
</dbReference>
<evidence type="ECO:0000256" key="3">
    <source>
        <dbReference type="ARBA" id="ARBA00022475"/>
    </source>
</evidence>
<dbReference type="Pfam" id="PF22599">
    <property type="entry name" value="SecDF_P1_head"/>
    <property type="match status" value="1"/>
</dbReference>
<keyword evidence="2 9" id="KW-0813">Transport</keyword>
<dbReference type="NCBIfam" id="TIGR00916">
    <property type="entry name" value="2A0604s01"/>
    <property type="match status" value="2"/>
</dbReference>
<evidence type="ECO:0000256" key="4">
    <source>
        <dbReference type="ARBA" id="ARBA00022692"/>
    </source>
</evidence>
<comment type="subunit">
    <text evidence="10">Forms a complex with SecD. Part of the essential Sec protein translocation apparatus which comprises SecA, SecYEG and auxiliary proteins SecDF. Other proteins may also be involved.</text>
</comment>
<feature type="domain" description="Protein translocase subunit SecDF P1" evidence="12">
    <location>
        <begin position="162"/>
        <end position="220"/>
    </location>
</feature>
<dbReference type="GO" id="GO:0006605">
    <property type="term" value="P:protein targeting"/>
    <property type="evidence" value="ECO:0007669"/>
    <property type="project" value="UniProtKB-UniRule"/>
</dbReference>
<comment type="caution">
    <text evidence="9">Lacks conserved residue(s) required for the propagation of feature annotation.</text>
</comment>
<dbReference type="AlphaFoldDB" id="A0A1Y6BP81"/>
<dbReference type="Gene3D" id="3.30.70.3400">
    <property type="match status" value="1"/>
</dbReference>
<dbReference type="InterPro" id="IPR005791">
    <property type="entry name" value="SecD"/>
</dbReference>
<evidence type="ECO:0000313" key="15">
    <source>
        <dbReference type="Proteomes" id="UP000192907"/>
    </source>
</evidence>
<feature type="transmembrane region" description="Helical" evidence="9">
    <location>
        <begin position="421"/>
        <end position="440"/>
    </location>
</feature>
<organism evidence="14 15">
    <name type="scientific">Pseudobacteriovorax antillogorgiicola</name>
    <dbReference type="NCBI Taxonomy" id="1513793"/>
    <lineage>
        <taxon>Bacteria</taxon>
        <taxon>Pseudomonadati</taxon>
        <taxon>Bdellovibrionota</taxon>
        <taxon>Oligoflexia</taxon>
        <taxon>Oligoflexales</taxon>
        <taxon>Pseudobacteriovoracaceae</taxon>
        <taxon>Pseudobacteriovorax</taxon>
    </lineage>
</organism>
<feature type="transmembrane region" description="Helical" evidence="9">
    <location>
        <begin position="863"/>
        <end position="884"/>
    </location>
</feature>